<dbReference type="OrthoDB" id="8233337at2"/>
<dbReference type="Pfam" id="PF13472">
    <property type="entry name" value="Lipase_GDSL_2"/>
    <property type="match status" value="1"/>
</dbReference>
<dbReference type="SUPFAM" id="SSF52266">
    <property type="entry name" value="SGNH hydrolase"/>
    <property type="match status" value="1"/>
</dbReference>
<dbReference type="EMBL" id="CYZV01000021">
    <property type="protein sequence ID" value="CUO35224.1"/>
    <property type="molecule type" value="Genomic_DNA"/>
</dbReference>
<dbReference type="PANTHER" id="PTHR34407">
    <property type="entry name" value="EXPRESSED PROTEIN"/>
    <property type="match status" value="1"/>
</dbReference>
<evidence type="ECO:0000313" key="2">
    <source>
        <dbReference type="EMBL" id="CUO35224.1"/>
    </source>
</evidence>
<dbReference type="InterPro" id="IPR036514">
    <property type="entry name" value="SGNH_hydro_sf"/>
</dbReference>
<protein>
    <submittedName>
        <fullName evidence="2">GDSL-like lipase/acylhydrolase family</fullName>
    </submittedName>
</protein>
<name>A0A174EBR4_9CLOT</name>
<dbReference type="CDD" id="cd00229">
    <property type="entry name" value="SGNH_hydrolase"/>
    <property type="match status" value="1"/>
</dbReference>
<dbReference type="GO" id="GO:0016787">
    <property type="term" value="F:hydrolase activity"/>
    <property type="evidence" value="ECO:0007669"/>
    <property type="project" value="UniProtKB-KW"/>
</dbReference>
<evidence type="ECO:0000259" key="1">
    <source>
        <dbReference type="Pfam" id="PF13472"/>
    </source>
</evidence>
<dbReference type="InterPro" id="IPR013830">
    <property type="entry name" value="SGNH_hydro"/>
</dbReference>
<dbReference type="Proteomes" id="UP000095558">
    <property type="component" value="Unassembled WGS sequence"/>
</dbReference>
<organism evidence="2 3">
    <name type="scientific">Clostridium disporicum</name>
    <dbReference type="NCBI Taxonomy" id="84024"/>
    <lineage>
        <taxon>Bacteria</taxon>
        <taxon>Bacillati</taxon>
        <taxon>Bacillota</taxon>
        <taxon>Clostridia</taxon>
        <taxon>Eubacteriales</taxon>
        <taxon>Clostridiaceae</taxon>
        <taxon>Clostridium</taxon>
    </lineage>
</organism>
<evidence type="ECO:0000313" key="3">
    <source>
        <dbReference type="Proteomes" id="UP000095558"/>
    </source>
</evidence>
<dbReference type="AlphaFoldDB" id="A0A174EBR4"/>
<sequence length="368" mass="41545">MGFKITDEMIKNSLVSKGDIARIVQVIKKAKSGQDITVAFLGGSITQGCNASNFEQCYASRTYRWFKNTFSDINVKYINAGVGATGSVIGVHRVENQVLSYNPDIVFIDFAVNDKNIIYDKKAYESLVRRILSMENPPAIVEVFMTNFDGSNVQDQQIEIGRKYNLPMISFRNTVYTEMIENRLKWDEVGSDEVHPNDYGHFIISELLIDFMKNIYNNLEELKVNKIGLGEPLFGEDYINGKILNNNNLICKEVSGFNLDNEGFQVFKNGWKFDSTQGKEALLKASIEGNNIFLLFKKSIKDTAGKLEIKVDGNNVITVDTFFGKGWGDYSATQVLVEKSLNTKHEIEIRVINEDKPVEVNIMGFLVS</sequence>
<dbReference type="Gene3D" id="3.40.50.1110">
    <property type="entry name" value="SGNH hydrolase"/>
    <property type="match status" value="1"/>
</dbReference>
<reference evidence="2 3" key="1">
    <citation type="submission" date="2015-09" db="EMBL/GenBank/DDBJ databases">
        <authorList>
            <consortium name="Pathogen Informatics"/>
        </authorList>
    </citation>
    <scope>NUCLEOTIDE SEQUENCE [LARGE SCALE GENOMIC DNA]</scope>
    <source>
        <strain evidence="2 3">2789STDY5834855</strain>
    </source>
</reference>
<proteinExistence type="predicted"/>
<accession>A0A174EBR4</accession>
<gene>
    <name evidence="2" type="ORF">ERS852470_02098</name>
</gene>
<keyword evidence="2" id="KW-0378">Hydrolase</keyword>
<dbReference type="RefSeq" id="WP_055276781.1">
    <property type="nucleotide sequence ID" value="NZ_CYZV01000021.1"/>
</dbReference>
<dbReference type="PANTHER" id="PTHR34407:SF1">
    <property type="entry name" value="SGNH HYDROLASE-TYPE ESTERASE DOMAIN-CONTAINING PROTEIN"/>
    <property type="match status" value="1"/>
</dbReference>
<feature type="domain" description="SGNH hydrolase-type esterase" evidence="1">
    <location>
        <begin position="40"/>
        <end position="201"/>
    </location>
</feature>